<dbReference type="InterPro" id="IPR050844">
    <property type="entry name" value="Coatomer_complex_subunit"/>
</dbReference>
<dbReference type="Gene3D" id="1.25.40.470">
    <property type="match status" value="1"/>
</dbReference>
<reference evidence="18" key="1">
    <citation type="submission" date="2024-03" db="EMBL/GenBank/DDBJ databases">
        <authorList>
            <consortium name="ELIXIR-Norway"/>
            <consortium name="Elixir Norway"/>
        </authorList>
    </citation>
    <scope>NUCLEOTIDE SEQUENCE</scope>
</reference>
<dbReference type="PANTHER" id="PTHR19876:SF1">
    <property type="entry name" value="COATOMER SUBUNIT ALPHA"/>
    <property type="match status" value="1"/>
</dbReference>
<evidence type="ECO:0000256" key="13">
    <source>
        <dbReference type="PIRNR" id="PIRNR003354"/>
    </source>
</evidence>
<keyword evidence="10 13" id="KW-0333">Golgi apparatus</keyword>
<organism evidence="18 19">
    <name type="scientific">Sphagnum jensenii</name>
    <dbReference type="NCBI Taxonomy" id="128206"/>
    <lineage>
        <taxon>Eukaryota</taxon>
        <taxon>Viridiplantae</taxon>
        <taxon>Streptophyta</taxon>
        <taxon>Embryophyta</taxon>
        <taxon>Bryophyta</taxon>
        <taxon>Sphagnophytina</taxon>
        <taxon>Sphagnopsida</taxon>
        <taxon>Sphagnales</taxon>
        <taxon>Sphagnaceae</taxon>
        <taxon>Sphagnum</taxon>
    </lineage>
</organism>
<feature type="domain" description="Coatomer alpha subunit C-terminal" evidence="16">
    <location>
        <begin position="815"/>
        <end position="1216"/>
    </location>
</feature>
<comment type="subunit">
    <text evidence="3 13">Oligomeric complex that consists of at least the alpha, beta, beta', gamma, delta, epsilon and zeta subunits.</text>
</comment>
<gene>
    <name evidence="18" type="ORF">CSSPJE1EN2_LOCUS11837</name>
</gene>
<accession>A0ABP1B279</accession>
<feature type="repeat" description="WD" evidence="14">
    <location>
        <begin position="244"/>
        <end position="285"/>
    </location>
</feature>
<evidence type="ECO:0000256" key="11">
    <source>
        <dbReference type="ARBA" id="ARBA00023136"/>
    </source>
</evidence>
<dbReference type="PROSITE" id="PS50294">
    <property type="entry name" value="WD_REPEATS_REGION"/>
    <property type="match status" value="5"/>
</dbReference>
<keyword evidence="11 13" id="KW-0472">Membrane</keyword>
<dbReference type="InterPro" id="IPR016391">
    <property type="entry name" value="Coatomer_asu"/>
</dbReference>
<name>A0ABP1B279_9BRYO</name>
<dbReference type="PRINTS" id="PR00320">
    <property type="entry name" value="GPROTEINBRPT"/>
</dbReference>
<dbReference type="InterPro" id="IPR006692">
    <property type="entry name" value="Beta-prop_COPA/B_2nd"/>
</dbReference>
<keyword evidence="9 13" id="KW-0653">Protein transport</keyword>
<evidence type="ECO:0000256" key="6">
    <source>
        <dbReference type="ARBA" id="ARBA00022574"/>
    </source>
</evidence>
<dbReference type="InterPro" id="IPR010714">
    <property type="entry name" value="Coatomer_asu_C"/>
</dbReference>
<dbReference type="PIRSF" id="PIRSF003354">
    <property type="entry name" value="Coatomer_alpha_subunit"/>
    <property type="match status" value="1"/>
</dbReference>
<feature type="repeat" description="WD" evidence="14">
    <location>
        <begin position="200"/>
        <end position="241"/>
    </location>
</feature>
<dbReference type="InterPro" id="IPR047312">
    <property type="entry name" value="Coatomer_alpha_WD-assoc_reg"/>
</dbReference>
<keyword evidence="19" id="KW-1185">Reference proteome</keyword>
<dbReference type="Pfam" id="PF23953">
    <property type="entry name" value="TPR_COPA_B"/>
    <property type="match status" value="1"/>
</dbReference>
<dbReference type="Pfam" id="PF00400">
    <property type="entry name" value="WD40"/>
    <property type="match status" value="6"/>
</dbReference>
<dbReference type="SUPFAM" id="SSF50978">
    <property type="entry name" value="WD40 repeat-like"/>
    <property type="match status" value="1"/>
</dbReference>
<dbReference type="Pfam" id="PF04053">
    <property type="entry name" value="B-prop_COPA_B_2nd"/>
    <property type="match status" value="1"/>
</dbReference>
<keyword evidence="6 14" id="KW-0853">WD repeat</keyword>
<dbReference type="Proteomes" id="UP001497522">
    <property type="component" value="Chromosome 18"/>
</dbReference>
<dbReference type="InterPro" id="IPR056176">
    <property type="entry name" value="TPR_COPA_B"/>
</dbReference>
<evidence type="ECO:0000256" key="8">
    <source>
        <dbReference type="ARBA" id="ARBA00022892"/>
    </source>
</evidence>
<dbReference type="PROSITE" id="PS50082">
    <property type="entry name" value="WD_REPEATS_2"/>
    <property type="match status" value="6"/>
</dbReference>
<dbReference type="SUPFAM" id="SSF69322">
    <property type="entry name" value="Tricorn protease domain 2"/>
    <property type="match status" value="1"/>
</dbReference>
<keyword evidence="4 13" id="KW-0813">Transport</keyword>
<comment type="subcellular location">
    <subcellularLocation>
        <location evidence="13">Cytoplasm</location>
    </subcellularLocation>
    <subcellularLocation>
        <location evidence="1 13">Golgi apparatus membrane</location>
        <topology evidence="1 13">Peripheral membrane protein</topology>
        <orientation evidence="1">Cytoplasmic side</orientation>
    </subcellularLocation>
    <subcellularLocation>
        <location evidence="2">Cytoplasmic vesicle</location>
        <location evidence="2">COPI-coated vesicle membrane</location>
        <topology evidence="2">Peripheral membrane protein</topology>
        <orientation evidence="2">Cytoplasmic side</orientation>
    </subcellularLocation>
</comment>
<evidence type="ECO:0000259" key="17">
    <source>
        <dbReference type="Pfam" id="PF23953"/>
    </source>
</evidence>
<dbReference type="InterPro" id="IPR015943">
    <property type="entry name" value="WD40/YVTN_repeat-like_dom_sf"/>
</dbReference>
<evidence type="ECO:0000256" key="9">
    <source>
        <dbReference type="ARBA" id="ARBA00022927"/>
    </source>
</evidence>
<evidence type="ECO:0000259" key="16">
    <source>
        <dbReference type="Pfam" id="PF06957"/>
    </source>
</evidence>
<dbReference type="EMBL" id="OZ023719">
    <property type="protein sequence ID" value="CAK9868966.1"/>
    <property type="molecule type" value="Genomic_DNA"/>
</dbReference>
<feature type="repeat" description="WD" evidence="14">
    <location>
        <begin position="89"/>
        <end position="130"/>
    </location>
</feature>
<evidence type="ECO:0000256" key="4">
    <source>
        <dbReference type="ARBA" id="ARBA00022448"/>
    </source>
</evidence>
<evidence type="ECO:0000259" key="15">
    <source>
        <dbReference type="Pfam" id="PF04053"/>
    </source>
</evidence>
<dbReference type="InterPro" id="IPR001680">
    <property type="entry name" value="WD40_rpt"/>
</dbReference>
<evidence type="ECO:0000313" key="19">
    <source>
        <dbReference type="Proteomes" id="UP001497522"/>
    </source>
</evidence>
<keyword evidence="5 13" id="KW-0963">Cytoplasm</keyword>
<evidence type="ECO:0000256" key="10">
    <source>
        <dbReference type="ARBA" id="ARBA00023034"/>
    </source>
</evidence>
<dbReference type="InterPro" id="IPR036322">
    <property type="entry name" value="WD40_repeat_dom_sf"/>
</dbReference>
<keyword evidence="7" id="KW-0677">Repeat</keyword>
<dbReference type="InterPro" id="IPR020472">
    <property type="entry name" value="WD40_PAC1"/>
</dbReference>
<dbReference type="CDD" id="cd00200">
    <property type="entry name" value="WD40"/>
    <property type="match status" value="1"/>
</dbReference>
<evidence type="ECO:0000313" key="18">
    <source>
        <dbReference type="EMBL" id="CAK9868966.1"/>
    </source>
</evidence>
<evidence type="ECO:0000256" key="7">
    <source>
        <dbReference type="ARBA" id="ARBA00022737"/>
    </source>
</evidence>
<feature type="repeat" description="WD" evidence="14">
    <location>
        <begin position="47"/>
        <end position="88"/>
    </location>
</feature>
<feature type="domain" description="COPA/B second beta-propeller" evidence="15">
    <location>
        <begin position="339"/>
        <end position="584"/>
    </location>
</feature>
<evidence type="ECO:0000256" key="1">
    <source>
        <dbReference type="ARBA" id="ARBA00004255"/>
    </source>
</evidence>
<sequence length="1216" mass="136838">MLTKFETKSNRVKGLSFHPKRPWILASLHSGVIQLWDYRMGTLIDRFDEHEGPVRGVHFHKSQPLFVSGGDDYKIKVWNYKLRRCLFTLLGHLDYIRTVQFHHESPWIVSASDDQTIRIWNWQSRTCISVLTGHNHYVMCASFHLKEDLVVSASLDQTVRVWDIGALKKKNVAPADDLMRLTQMNTDLFGGGDAVVKYVLEGHDRGVNWASFHPTLPLIVSGADDRQVKLWRMNDTKAWEVDTLRGHVNNVSCVMFHARQDIIVSNSEDKSIRIWDMSKRTGVQTFRREQDRFWILAVHPEMNVLAAGHDSGMIVFKLERERPAFAVQGSTLYYIKERYLRTYDFSSQKDNPLISIRRPGATAMNQAPRSLSYNAAENAVLLCSDIDGGSYELYAIPKDTSGKGESTPDSKRGLGAAAVFVARNRFAVLDRNHNQVLIKDMKNDVTKKCNLPVSTSDIFYAGTGNLLCRSEDKIVLFDVQQRSTLGELTTPFVKYVIWSSNMENVALLSKHAIIIANKRLVHTCTVHETIRVKSGAWDESGVFIYTTLNHIKYCLPNGDSGIVRTLDVPIYMTRVSKETLFCLDRDGKNRVIQIDPTEYLFKLALFQRRFDQVLQMIQNMKLCGQSIIAYLQQKGFPEVALHFVKDEHTRFSLAIECGNTAVAVASAKEIDDKECWHRLGVEALRQGNYEIVEYAYQKTKNFERLSFLYLITGNTEKLSKMLKIAEMRSDVMGRFHNALYLGDVEERVRILEESGQLPLAYATATAHGLTETAERLQELLDGALPSIPPSEKCFLLMPPKPIVQDSNWPLLTVSKGFFEGAFGEPSAVDLEEEEATEGAWGEELDLLVAENGDREKDDVVLVEREKGEDDDEEGWEMEDLELPAELAVADVVPTGSTYFAVPPPGIPTSQIWVQTSSLAGEHAAAGAFDTAMRLLNRQLGIKNFEPLKSVFLELHLASHTSLPTMVSLPALPLALLRGWSETASPNTRGLPALIYKLSSLEETLRVAYKTTTEGKFTEALRLFINILHTIPVVVVDSRREVDEVKELLGIAKDYVLALRIELKRKDPSLKDEPVRQAELAAYFTHCNLQATHLKLSLQSAMSLCFKLKNYGTAATFARRLLELNLSPQVATRARQVLQVGEKNPKDEMQLNYDPRNPFVVCGSTFTPIYRGSRDISCPYCQARFVAETMGSLCSICDLAVVGSNGSGLLCSSTQVR</sequence>
<evidence type="ECO:0000256" key="2">
    <source>
        <dbReference type="ARBA" id="ARBA00004347"/>
    </source>
</evidence>
<dbReference type="InterPro" id="IPR019775">
    <property type="entry name" value="WD40_repeat_CS"/>
</dbReference>
<evidence type="ECO:0000256" key="12">
    <source>
        <dbReference type="ARBA" id="ARBA00025536"/>
    </source>
</evidence>
<feature type="repeat" description="WD" evidence="14">
    <location>
        <begin position="131"/>
        <end position="164"/>
    </location>
</feature>
<evidence type="ECO:0000256" key="5">
    <source>
        <dbReference type="ARBA" id="ARBA00022490"/>
    </source>
</evidence>
<evidence type="ECO:0000256" key="3">
    <source>
        <dbReference type="ARBA" id="ARBA00011775"/>
    </source>
</evidence>
<comment type="function">
    <text evidence="12">The coatomer is a cytosolic protein complex that binds to dilysine motifs and reversibly associates with Golgi non-clathrin-coated vesicles, which further mediate biosynthetic protein transport from the ER, via the Golgi up to the trans Golgi network. Coatomer complex is required for budding from Golgi membranes, and is essential for the retrograde Golgi-to-ER transport of dilysine-tagged proteins.</text>
</comment>
<keyword evidence="8 13" id="KW-0931">ER-Golgi transport</keyword>
<feature type="repeat" description="WD" evidence="14">
    <location>
        <begin position="5"/>
        <end position="46"/>
    </location>
</feature>
<dbReference type="PROSITE" id="PS00678">
    <property type="entry name" value="WD_REPEATS_1"/>
    <property type="match status" value="1"/>
</dbReference>
<proteinExistence type="predicted"/>
<dbReference type="Gene3D" id="2.130.10.10">
    <property type="entry name" value="YVTN repeat-like/Quinoprotein amine dehydrogenase"/>
    <property type="match status" value="1"/>
</dbReference>
<feature type="domain" description="COPA/B TPR" evidence="17">
    <location>
        <begin position="611"/>
        <end position="767"/>
    </location>
</feature>
<dbReference type="Pfam" id="PF06957">
    <property type="entry name" value="COPI_C"/>
    <property type="match status" value="1"/>
</dbReference>
<dbReference type="SMART" id="SM00320">
    <property type="entry name" value="WD40"/>
    <property type="match status" value="7"/>
</dbReference>
<dbReference type="PANTHER" id="PTHR19876">
    <property type="entry name" value="COATOMER"/>
    <property type="match status" value="1"/>
</dbReference>
<protein>
    <recommendedName>
        <fullName evidence="13">Coatomer subunit alpha</fullName>
    </recommendedName>
</protein>
<evidence type="ECO:0000256" key="14">
    <source>
        <dbReference type="PROSITE-ProRule" id="PRU00221"/>
    </source>
</evidence>
<dbReference type="CDD" id="cd22948">
    <property type="entry name" value="Coatomer_WDAD_alpha"/>
    <property type="match status" value="1"/>
</dbReference>